<dbReference type="SUPFAM" id="SSF47370">
    <property type="entry name" value="Bromodomain"/>
    <property type="match status" value="1"/>
</dbReference>
<feature type="compositionally biased region" description="Polar residues" evidence="3">
    <location>
        <begin position="524"/>
        <end position="535"/>
    </location>
</feature>
<dbReference type="PANTHER" id="PTHR22881">
    <property type="entry name" value="BROMODOMAIN CONTAINING PROTEIN"/>
    <property type="match status" value="1"/>
</dbReference>
<dbReference type="InterPro" id="IPR051831">
    <property type="entry name" value="Bromodomain_contain_prot"/>
</dbReference>
<dbReference type="SMART" id="SM00297">
    <property type="entry name" value="BROMO"/>
    <property type="match status" value="1"/>
</dbReference>
<evidence type="ECO:0000313" key="6">
    <source>
        <dbReference type="Proteomes" id="UP001161247"/>
    </source>
</evidence>
<proteinExistence type="predicted"/>
<organism evidence="5 6">
    <name type="scientific">Oldenlandia corymbosa var. corymbosa</name>
    <dbReference type="NCBI Taxonomy" id="529605"/>
    <lineage>
        <taxon>Eukaryota</taxon>
        <taxon>Viridiplantae</taxon>
        <taxon>Streptophyta</taxon>
        <taxon>Embryophyta</taxon>
        <taxon>Tracheophyta</taxon>
        <taxon>Spermatophyta</taxon>
        <taxon>Magnoliopsida</taxon>
        <taxon>eudicotyledons</taxon>
        <taxon>Gunneridae</taxon>
        <taxon>Pentapetalae</taxon>
        <taxon>asterids</taxon>
        <taxon>lamiids</taxon>
        <taxon>Gentianales</taxon>
        <taxon>Rubiaceae</taxon>
        <taxon>Rubioideae</taxon>
        <taxon>Spermacoceae</taxon>
        <taxon>Hedyotis-Oldenlandia complex</taxon>
        <taxon>Oldenlandia</taxon>
    </lineage>
</organism>
<feature type="compositionally biased region" description="Acidic residues" evidence="3">
    <location>
        <begin position="137"/>
        <end position="159"/>
    </location>
</feature>
<name>A0AAV1BYB8_OLDCO</name>
<keyword evidence="6" id="KW-1185">Reference proteome</keyword>
<feature type="compositionally biased region" description="Basic and acidic residues" evidence="3">
    <location>
        <begin position="17"/>
        <end position="27"/>
    </location>
</feature>
<evidence type="ECO:0000256" key="3">
    <source>
        <dbReference type="SAM" id="MobiDB-lite"/>
    </source>
</evidence>
<gene>
    <name evidence="5" type="ORF">OLC1_LOCUS950</name>
</gene>
<dbReference type="PROSITE" id="PS50014">
    <property type="entry name" value="BROMODOMAIN_2"/>
    <property type="match status" value="1"/>
</dbReference>
<evidence type="ECO:0000313" key="5">
    <source>
        <dbReference type="EMBL" id="CAI9088354.1"/>
    </source>
</evidence>
<dbReference type="PROSITE" id="PS00633">
    <property type="entry name" value="BROMODOMAIN_1"/>
    <property type="match status" value="1"/>
</dbReference>
<evidence type="ECO:0000256" key="2">
    <source>
        <dbReference type="PROSITE-ProRule" id="PRU00035"/>
    </source>
</evidence>
<dbReference type="InterPro" id="IPR001487">
    <property type="entry name" value="Bromodomain"/>
</dbReference>
<dbReference type="Gene3D" id="1.20.920.10">
    <property type="entry name" value="Bromodomain-like"/>
    <property type="match status" value="1"/>
</dbReference>
<dbReference type="AlphaFoldDB" id="A0AAV1BYB8"/>
<feature type="compositionally biased region" description="Basic and acidic residues" evidence="3">
    <location>
        <begin position="160"/>
        <end position="180"/>
    </location>
</feature>
<protein>
    <submittedName>
        <fullName evidence="5">OLC1v1022661C1</fullName>
    </submittedName>
</protein>
<feature type="compositionally biased region" description="Low complexity" evidence="3">
    <location>
        <begin position="912"/>
        <end position="922"/>
    </location>
</feature>
<sequence>MTKMGQIVKKKKKGRPSKADLAKRRELASSAPGRELRRSHRQRSVRYTFDFDDYLDDDDLFEDFDEEEDERRREKKLKLLLKLQGGGKETPTESTTTPSQTRRVSHAPSASQSSSGYGSGDGSKPSKKRKIHRAGSDDDEGEPQEDEDDNDDVDDDENENVEHDEVVDRRGRATESRDVDSAPGTPPSGLPLPDKKILELILDKLQKKDIYGVYAEPVDPEELPDYHEVIDHPMDFSTIRKKLGNGSYSTLELFESDIFLICSNAMQYNASDTVYYKQARSIQELAKKKFEKLRTGIERSEELKSDQKMRVSSIMKKQVKKPFSRTLQDPVGSDFSSGATLATVGDLPNISSAPQAGGYEGASSVDRHVEGTSAVDNNVDKAEELLPVGKRSLSRFERKSFSYDENRRGTYSISTQAVAYSDSVLSTFEGESKQLVTVGLHTDNSYARSLARFAATLGPVAWRIASKRIEQVLPSGCKYGRGWVGEYEPLPTSVLILNNCIVKEPPFFRKRERPVDPPKGQKVPTKQVSSTQNPVSEPRPDRLRKPAPSHRVVEPTLDRKSAFSGSAVIRPTASSSPNISLQGKEQVSRFVGSDGKSSFFGSPGDKTTFSASPALQHQNLKPRYSEPQKKVTRQVELNCPPSENQTGDFVVERKGLNSSEPPSSRSMEMISKSKNFLPSGSPKQPKINGISAGGLPNGNANKLDSHKIYGLSSDVAKPVSFFPRVQDQGLTDPVLLMRMMAEKAQNQLNSSTHPPSEPSVVAPPASFSRKEDSGNASAAAARAWMSIGAGGFRQAGENTTSQKNQISADSLYNSARDLQPQLSRFRGEPPSNGMQVQSEKNGFAFHPFVPQPTRMGNDAQFQNRPLVFPQLVTTDLSRFHMQQSSWQPLSPHMQPRQKQESLPPDLNISFQSSGSPGRPSSSVLVDSQQPDLALQL</sequence>
<reference evidence="5" key="1">
    <citation type="submission" date="2023-03" db="EMBL/GenBank/DDBJ databases">
        <authorList>
            <person name="Julca I."/>
        </authorList>
    </citation>
    <scope>NUCLEOTIDE SEQUENCE</scope>
</reference>
<feature type="region of interest" description="Disordered" evidence="3">
    <location>
        <begin position="745"/>
        <end position="772"/>
    </location>
</feature>
<dbReference type="Proteomes" id="UP001161247">
    <property type="component" value="Chromosome 1"/>
</dbReference>
<feature type="region of interest" description="Disordered" evidence="3">
    <location>
        <begin position="510"/>
        <end position="555"/>
    </location>
</feature>
<feature type="compositionally biased region" description="Low complexity" evidence="3">
    <location>
        <begin position="758"/>
        <end position="767"/>
    </location>
</feature>
<dbReference type="PANTHER" id="PTHR22881:SF42">
    <property type="entry name" value="DNA-BINDING BROMODOMAIN-CONTAINING PROTEIN"/>
    <property type="match status" value="1"/>
</dbReference>
<dbReference type="InterPro" id="IPR036427">
    <property type="entry name" value="Bromodomain-like_sf"/>
</dbReference>
<feature type="domain" description="Bromo" evidence="4">
    <location>
        <begin position="206"/>
        <end position="276"/>
    </location>
</feature>
<evidence type="ECO:0000256" key="1">
    <source>
        <dbReference type="ARBA" id="ARBA00023117"/>
    </source>
</evidence>
<keyword evidence="1 2" id="KW-0103">Bromodomain</keyword>
<feature type="region of interest" description="Disordered" evidence="3">
    <location>
        <begin position="882"/>
        <end position="936"/>
    </location>
</feature>
<dbReference type="CDD" id="cd04369">
    <property type="entry name" value="Bromodomain"/>
    <property type="match status" value="1"/>
</dbReference>
<evidence type="ECO:0000259" key="4">
    <source>
        <dbReference type="PROSITE" id="PS50014"/>
    </source>
</evidence>
<dbReference type="EMBL" id="OX459118">
    <property type="protein sequence ID" value="CAI9088354.1"/>
    <property type="molecule type" value="Genomic_DNA"/>
</dbReference>
<accession>A0AAV1BYB8</accession>
<dbReference type="Pfam" id="PF00439">
    <property type="entry name" value="Bromodomain"/>
    <property type="match status" value="1"/>
</dbReference>
<feature type="region of interest" description="Disordered" evidence="3">
    <location>
        <begin position="1"/>
        <end position="44"/>
    </location>
</feature>
<dbReference type="InterPro" id="IPR018359">
    <property type="entry name" value="Bromodomain_CS"/>
</dbReference>
<dbReference type="PRINTS" id="PR00503">
    <property type="entry name" value="BROMODOMAIN"/>
</dbReference>
<feature type="region of interest" description="Disordered" evidence="3">
    <location>
        <begin position="81"/>
        <end position="193"/>
    </location>
</feature>